<reference evidence="2 3" key="1">
    <citation type="submission" date="2023-11" db="EMBL/GenBank/DDBJ databases">
        <title>Halocaridina rubra genome assembly.</title>
        <authorList>
            <person name="Smith C."/>
        </authorList>
    </citation>
    <scope>NUCLEOTIDE SEQUENCE [LARGE SCALE GENOMIC DNA]</scope>
    <source>
        <strain evidence="2">EP-1</strain>
        <tissue evidence="2">Whole</tissue>
    </source>
</reference>
<organism evidence="2 3">
    <name type="scientific">Halocaridina rubra</name>
    <name type="common">Hawaiian red shrimp</name>
    <dbReference type="NCBI Taxonomy" id="373956"/>
    <lineage>
        <taxon>Eukaryota</taxon>
        <taxon>Metazoa</taxon>
        <taxon>Ecdysozoa</taxon>
        <taxon>Arthropoda</taxon>
        <taxon>Crustacea</taxon>
        <taxon>Multicrustacea</taxon>
        <taxon>Malacostraca</taxon>
        <taxon>Eumalacostraca</taxon>
        <taxon>Eucarida</taxon>
        <taxon>Decapoda</taxon>
        <taxon>Pleocyemata</taxon>
        <taxon>Caridea</taxon>
        <taxon>Atyoidea</taxon>
        <taxon>Atyidae</taxon>
        <taxon>Halocaridina</taxon>
    </lineage>
</organism>
<feature type="compositionally biased region" description="Polar residues" evidence="1">
    <location>
        <begin position="1"/>
        <end position="11"/>
    </location>
</feature>
<feature type="compositionally biased region" description="Polar residues" evidence="1">
    <location>
        <begin position="24"/>
        <end position="39"/>
    </location>
</feature>
<evidence type="ECO:0000313" key="2">
    <source>
        <dbReference type="EMBL" id="KAK7065998.1"/>
    </source>
</evidence>
<feature type="region of interest" description="Disordered" evidence="1">
    <location>
        <begin position="182"/>
        <end position="248"/>
    </location>
</feature>
<feature type="region of interest" description="Disordered" evidence="1">
    <location>
        <begin position="1"/>
        <end position="40"/>
    </location>
</feature>
<feature type="compositionally biased region" description="Low complexity" evidence="1">
    <location>
        <begin position="347"/>
        <end position="368"/>
    </location>
</feature>
<sequence length="583" mass="66275">MNSVQGNTEAHTTTATTTTTTTTISQSKLQPHYQSSENYNGLPITKSISVIDNNPQLTNESLSRIVGDAQHQSIAASTACDRRALCNSDSNASNINNSANEASHTRNSANMEFVVRDNNNHHSFQENSVHNLSKEASYLYNDAKHIFSHGAQADVVGKHQDIGTDFAYNGTNHHRKSVNHIYNKSQRGSETNQNGTETNRSNNHSDHSDDKENHLENHNHYSSSSARLKNDTYHNGNHATYSESDLNNHTHVTYHREINRLKYDTNDINRGDENRHNNNTDLFGNYENHLRTDTNLTSIDLNRRTNKTTQKGRAINHNKGYVYQSENSPFRQKNETDRTDNKSNRYSVSPNNPGSNINPPSQVISQIDSDSDHPVPGYKSFLHPSLNKLCFTYENLKAEFKCAGIQDYKKYTNILIMKCVTKLWNTVRNKAEPDPWEQHTEASESLDSVAISKRPAVHFYMVGDSHIRNIFDVLLMRIATSRVKYRLESFAEDDWWNARLLLLNKPLTKHQHLREVIHLDVPLKITFRWDPFLDELPGWMSSWMVRNGSKPSHLLFEGDRGSPHVRVLDSGHGTPAFESTAGC</sequence>
<keyword evidence="3" id="KW-1185">Reference proteome</keyword>
<feature type="compositionally biased region" description="Polar residues" evidence="1">
    <location>
        <begin position="220"/>
        <end position="248"/>
    </location>
</feature>
<feature type="compositionally biased region" description="Basic and acidic residues" evidence="1">
    <location>
        <begin position="332"/>
        <end position="343"/>
    </location>
</feature>
<feature type="compositionally biased region" description="Polar residues" evidence="1">
    <location>
        <begin position="182"/>
        <end position="202"/>
    </location>
</feature>
<evidence type="ECO:0000256" key="1">
    <source>
        <dbReference type="SAM" id="MobiDB-lite"/>
    </source>
</evidence>
<proteinExistence type="predicted"/>
<feature type="compositionally biased region" description="Low complexity" evidence="1">
    <location>
        <begin position="12"/>
        <end position="23"/>
    </location>
</feature>
<protein>
    <submittedName>
        <fullName evidence="2">Uncharacterized protein</fullName>
    </submittedName>
</protein>
<comment type="caution">
    <text evidence="2">The sequence shown here is derived from an EMBL/GenBank/DDBJ whole genome shotgun (WGS) entry which is preliminary data.</text>
</comment>
<feature type="compositionally biased region" description="Basic and acidic residues" evidence="1">
    <location>
        <begin position="203"/>
        <end position="219"/>
    </location>
</feature>
<gene>
    <name evidence="2" type="ORF">SK128_009298</name>
</gene>
<accession>A0AAN8WN24</accession>
<dbReference type="AlphaFoldDB" id="A0AAN8WN24"/>
<feature type="region of interest" description="Disordered" evidence="1">
    <location>
        <begin position="304"/>
        <end position="372"/>
    </location>
</feature>
<evidence type="ECO:0000313" key="3">
    <source>
        <dbReference type="Proteomes" id="UP001381693"/>
    </source>
</evidence>
<dbReference type="EMBL" id="JAXCGZ010019551">
    <property type="protein sequence ID" value="KAK7065998.1"/>
    <property type="molecule type" value="Genomic_DNA"/>
</dbReference>
<name>A0AAN8WN24_HALRR</name>
<dbReference type="Proteomes" id="UP001381693">
    <property type="component" value="Unassembled WGS sequence"/>
</dbReference>